<dbReference type="Proteomes" id="UP001054902">
    <property type="component" value="Unassembled WGS sequence"/>
</dbReference>
<evidence type="ECO:0000313" key="2">
    <source>
        <dbReference type="EMBL" id="GFH58377.1"/>
    </source>
</evidence>
<keyword evidence="1" id="KW-0472">Membrane</keyword>
<organism evidence="2 3">
    <name type="scientific">Chaetoceros tenuissimus</name>
    <dbReference type="NCBI Taxonomy" id="426638"/>
    <lineage>
        <taxon>Eukaryota</taxon>
        <taxon>Sar</taxon>
        <taxon>Stramenopiles</taxon>
        <taxon>Ochrophyta</taxon>
        <taxon>Bacillariophyta</taxon>
        <taxon>Coscinodiscophyceae</taxon>
        <taxon>Chaetocerotophycidae</taxon>
        <taxon>Chaetocerotales</taxon>
        <taxon>Chaetocerotaceae</taxon>
        <taxon>Chaetoceros</taxon>
    </lineage>
</organism>
<dbReference type="EMBL" id="BLLK01000062">
    <property type="protein sequence ID" value="GFH58377.1"/>
    <property type="molecule type" value="Genomic_DNA"/>
</dbReference>
<keyword evidence="1" id="KW-1133">Transmembrane helix</keyword>
<feature type="transmembrane region" description="Helical" evidence="1">
    <location>
        <begin position="86"/>
        <end position="105"/>
    </location>
</feature>
<keyword evidence="3" id="KW-1185">Reference proteome</keyword>
<proteinExistence type="predicted"/>
<reference evidence="2 3" key="1">
    <citation type="journal article" date="2021" name="Sci. Rep.">
        <title>The genome of the diatom Chaetoceros tenuissimus carries an ancient integrated fragment of an extant virus.</title>
        <authorList>
            <person name="Hongo Y."/>
            <person name="Kimura K."/>
            <person name="Takaki Y."/>
            <person name="Yoshida Y."/>
            <person name="Baba S."/>
            <person name="Kobayashi G."/>
            <person name="Nagasaki K."/>
            <person name="Hano T."/>
            <person name="Tomaru Y."/>
        </authorList>
    </citation>
    <scope>NUCLEOTIDE SEQUENCE [LARGE SCALE GENOMIC DNA]</scope>
    <source>
        <strain evidence="2 3">NIES-3715</strain>
    </source>
</reference>
<accession>A0AAD3D5M6</accession>
<protein>
    <submittedName>
        <fullName evidence="2">Uncharacterized protein</fullName>
    </submittedName>
</protein>
<name>A0AAD3D5M6_9STRA</name>
<sequence>MNRHNACLLVEGISLLSIAGVHHHRQRPQAVGASDPLQFVATKAMMKSAPLNGPAGCESAPSYAYGYPKVISHYTEITYGLSLLDLFLVFVGFIVVMMLSLWLLLQARILRFELVLDGDLLQPQN</sequence>
<evidence type="ECO:0000256" key="1">
    <source>
        <dbReference type="SAM" id="Phobius"/>
    </source>
</evidence>
<dbReference type="AlphaFoldDB" id="A0AAD3D5M6"/>
<comment type="caution">
    <text evidence="2">The sequence shown here is derived from an EMBL/GenBank/DDBJ whole genome shotgun (WGS) entry which is preliminary data.</text>
</comment>
<evidence type="ECO:0000313" key="3">
    <source>
        <dbReference type="Proteomes" id="UP001054902"/>
    </source>
</evidence>
<gene>
    <name evidence="2" type="ORF">CTEN210_14853</name>
</gene>
<keyword evidence="1" id="KW-0812">Transmembrane</keyword>